<dbReference type="Pfam" id="PF00579">
    <property type="entry name" value="tRNA-synt_1b"/>
    <property type="match status" value="1"/>
</dbReference>
<evidence type="ECO:0000256" key="1">
    <source>
        <dbReference type="ARBA" id="ARBA00005594"/>
    </source>
</evidence>
<keyword evidence="7 9" id="KW-0030">Aminoacyl-tRNA synthetase</keyword>
<evidence type="ECO:0000313" key="11">
    <source>
        <dbReference type="Proteomes" id="UP000053239"/>
    </source>
</evidence>
<dbReference type="GO" id="GO:0006436">
    <property type="term" value="P:tryptophanyl-tRNA aminoacylation"/>
    <property type="evidence" value="ECO:0007669"/>
    <property type="project" value="InterPro"/>
</dbReference>
<dbReference type="GO" id="GO:0005524">
    <property type="term" value="F:ATP binding"/>
    <property type="evidence" value="ECO:0007669"/>
    <property type="project" value="UniProtKB-KW"/>
</dbReference>
<dbReference type="PRINTS" id="PR01039">
    <property type="entry name" value="TRNASYNTHTRP"/>
</dbReference>
<dbReference type="Gene3D" id="1.10.240.10">
    <property type="entry name" value="Tyrosyl-Transfer RNA Synthetase"/>
    <property type="match status" value="1"/>
</dbReference>
<dbReference type="PANTHER" id="PTHR43766:SF1">
    <property type="entry name" value="TRYPTOPHAN--TRNA LIGASE, MITOCHONDRIAL"/>
    <property type="match status" value="1"/>
</dbReference>
<dbReference type="AlphaFoldDB" id="A0A0J9TN94"/>
<dbReference type="Gene3D" id="3.40.50.620">
    <property type="entry name" value="HUPs"/>
    <property type="match status" value="1"/>
</dbReference>
<gene>
    <name evidence="10" type="ORF">PVNG_02365</name>
</gene>
<reference evidence="10 11" key="1">
    <citation type="submission" date="2011-09" db="EMBL/GenBank/DDBJ databases">
        <title>The Genome Sequence of Plasmodium vivax North Korean.</title>
        <authorList>
            <consortium name="The Broad Institute Genome Sequencing Platform"/>
            <consortium name="The Broad Institute Genome Sequencing Center for Infectious Disease"/>
            <person name="Neafsey D."/>
            <person name="Carlton J."/>
            <person name="Barnwell J."/>
            <person name="Collins W."/>
            <person name="Escalante A."/>
            <person name="Mullikin J."/>
            <person name="Saul A."/>
            <person name="Guigo R."/>
            <person name="Camara F."/>
            <person name="Young S.K."/>
            <person name="Zeng Q."/>
            <person name="Gargeya S."/>
            <person name="Fitzgerald M."/>
            <person name="Haas B."/>
            <person name="Abouelleil A."/>
            <person name="Alvarado L."/>
            <person name="Arachchi H.M."/>
            <person name="Berlin A."/>
            <person name="Brown A."/>
            <person name="Chapman S.B."/>
            <person name="Chen Z."/>
            <person name="Dunbar C."/>
            <person name="Freedman E."/>
            <person name="Gearin G."/>
            <person name="Gellesch M."/>
            <person name="Goldberg J."/>
            <person name="Griggs A."/>
            <person name="Gujja S."/>
            <person name="Heiman D."/>
            <person name="Howarth C."/>
            <person name="Larson L."/>
            <person name="Lui A."/>
            <person name="MacDonald P.J.P."/>
            <person name="Montmayeur A."/>
            <person name="Murphy C."/>
            <person name="Neiman D."/>
            <person name="Pearson M."/>
            <person name="Priest M."/>
            <person name="Roberts A."/>
            <person name="Saif S."/>
            <person name="Shea T."/>
            <person name="Shenoy N."/>
            <person name="Sisk P."/>
            <person name="Stolte C."/>
            <person name="Sykes S."/>
            <person name="Wortman J."/>
            <person name="Nusbaum C."/>
            <person name="Birren B."/>
        </authorList>
    </citation>
    <scope>NUCLEOTIDE SEQUENCE [LARGE SCALE GENOMIC DNA]</scope>
    <source>
        <strain evidence="10 11">North Korean</strain>
    </source>
</reference>
<organism evidence="10 11">
    <name type="scientific">Plasmodium vivax North Korean</name>
    <dbReference type="NCBI Taxonomy" id="1035514"/>
    <lineage>
        <taxon>Eukaryota</taxon>
        <taxon>Sar</taxon>
        <taxon>Alveolata</taxon>
        <taxon>Apicomplexa</taxon>
        <taxon>Aconoidasida</taxon>
        <taxon>Haemosporida</taxon>
        <taxon>Plasmodiidae</taxon>
        <taxon>Plasmodium</taxon>
        <taxon>Plasmodium (Plasmodium)</taxon>
    </lineage>
</organism>
<dbReference type="Proteomes" id="UP000053239">
    <property type="component" value="Unassembled WGS sequence"/>
</dbReference>
<dbReference type="InterPro" id="IPR002305">
    <property type="entry name" value="aa-tRNA-synth_Ic"/>
</dbReference>
<dbReference type="InterPro" id="IPR050203">
    <property type="entry name" value="Trp-tRNA_synthetase"/>
</dbReference>
<dbReference type="InterPro" id="IPR014729">
    <property type="entry name" value="Rossmann-like_a/b/a_fold"/>
</dbReference>
<keyword evidence="5 9" id="KW-0067">ATP-binding</keyword>
<evidence type="ECO:0000256" key="5">
    <source>
        <dbReference type="ARBA" id="ARBA00022840"/>
    </source>
</evidence>
<dbReference type="GO" id="GO:0004830">
    <property type="term" value="F:tryptophan-tRNA ligase activity"/>
    <property type="evidence" value="ECO:0007669"/>
    <property type="project" value="UniProtKB-EC"/>
</dbReference>
<evidence type="ECO:0000256" key="2">
    <source>
        <dbReference type="ARBA" id="ARBA00013161"/>
    </source>
</evidence>
<evidence type="ECO:0000256" key="9">
    <source>
        <dbReference type="RuleBase" id="RU363036"/>
    </source>
</evidence>
<keyword evidence="4 9" id="KW-0547">Nucleotide-binding</keyword>
<dbReference type="PANTHER" id="PTHR43766">
    <property type="entry name" value="TRYPTOPHAN--TRNA LIGASE, MITOCHONDRIAL"/>
    <property type="match status" value="1"/>
</dbReference>
<evidence type="ECO:0000256" key="7">
    <source>
        <dbReference type="ARBA" id="ARBA00023146"/>
    </source>
</evidence>
<dbReference type="InterPro" id="IPR002306">
    <property type="entry name" value="Trp-tRNA-ligase"/>
</dbReference>
<evidence type="ECO:0000313" key="10">
    <source>
        <dbReference type="EMBL" id="KMZ96227.1"/>
    </source>
</evidence>
<proteinExistence type="inferred from homology"/>
<dbReference type="EC" id="6.1.1.2" evidence="2"/>
<accession>A0A0J9TN94</accession>
<evidence type="ECO:0000256" key="3">
    <source>
        <dbReference type="ARBA" id="ARBA00022598"/>
    </source>
</evidence>
<keyword evidence="3 9" id="KW-0436">Ligase</keyword>
<evidence type="ECO:0000256" key="4">
    <source>
        <dbReference type="ARBA" id="ARBA00022741"/>
    </source>
</evidence>
<keyword evidence="6 9" id="KW-0648">Protein biosynthesis</keyword>
<name>A0A0J9TN94_PLAVI</name>
<protein>
    <recommendedName>
        <fullName evidence="2">tryptophan--tRNA ligase</fullName>
        <ecNumber evidence="2">6.1.1.2</ecNumber>
    </recommendedName>
    <alternativeName>
        <fullName evidence="8">Tryptophanyl-tRNA synthetase</fullName>
    </alternativeName>
</protein>
<comment type="similarity">
    <text evidence="1 9">Belongs to the class-I aminoacyl-tRNA synthetase family.</text>
</comment>
<dbReference type="EMBL" id="KQ235637">
    <property type="protein sequence ID" value="KMZ96227.1"/>
    <property type="molecule type" value="Genomic_DNA"/>
</dbReference>
<evidence type="ECO:0000256" key="6">
    <source>
        <dbReference type="ARBA" id="ARBA00022917"/>
    </source>
</evidence>
<dbReference type="GO" id="GO:0005829">
    <property type="term" value="C:cytosol"/>
    <property type="evidence" value="ECO:0007669"/>
    <property type="project" value="TreeGrafter"/>
</dbReference>
<dbReference type="SUPFAM" id="SSF52374">
    <property type="entry name" value="Nucleotidylyl transferase"/>
    <property type="match status" value="1"/>
</dbReference>
<evidence type="ECO:0000256" key="8">
    <source>
        <dbReference type="ARBA" id="ARBA00030268"/>
    </source>
</evidence>
<sequence>MMTQYKFLMNKFKEPNGTEPALMGVLTYPILMASDILLYDASFLSVGEDQLQHLELCNDIKERMNKLYSCNLFPTQLFPLKDSSRTRIMDLQDPSKKMSKSSESKEGVLFLSDSSKELRRKIMKAKTDSLNKLSLDKEGQPGIYNLLEIMASFSQSSSDQLCAKLKNLNYKNLKEKVCEVVIPTINKFQENYSRIEEEQINLILKKNTSSLKLRAKAKLDYIYSQINSAI</sequence>